<evidence type="ECO:0000256" key="1">
    <source>
        <dbReference type="SAM" id="MobiDB-lite"/>
    </source>
</evidence>
<feature type="region of interest" description="Disordered" evidence="1">
    <location>
        <begin position="1"/>
        <end position="79"/>
    </location>
</feature>
<comment type="caution">
    <text evidence="2">The sequence shown here is derived from an EMBL/GenBank/DDBJ whole genome shotgun (WGS) entry which is preliminary data.</text>
</comment>
<dbReference type="EMBL" id="WHWB01033362">
    <property type="protein sequence ID" value="KAJ7420286.1"/>
    <property type="molecule type" value="Genomic_DNA"/>
</dbReference>
<organism evidence="2 3">
    <name type="scientific">Willisornis vidua</name>
    <name type="common">Xingu scale-backed antbird</name>
    <dbReference type="NCBI Taxonomy" id="1566151"/>
    <lineage>
        <taxon>Eukaryota</taxon>
        <taxon>Metazoa</taxon>
        <taxon>Chordata</taxon>
        <taxon>Craniata</taxon>
        <taxon>Vertebrata</taxon>
        <taxon>Euteleostomi</taxon>
        <taxon>Archelosauria</taxon>
        <taxon>Archosauria</taxon>
        <taxon>Dinosauria</taxon>
        <taxon>Saurischia</taxon>
        <taxon>Theropoda</taxon>
        <taxon>Coelurosauria</taxon>
        <taxon>Aves</taxon>
        <taxon>Neognathae</taxon>
        <taxon>Neoaves</taxon>
        <taxon>Telluraves</taxon>
        <taxon>Australaves</taxon>
        <taxon>Passeriformes</taxon>
        <taxon>Thamnophilidae</taxon>
        <taxon>Willisornis</taxon>
    </lineage>
</organism>
<protein>
    <submittedName>
        <fullName evidence="2">Uncharacterized protein</fullName>
    </submittedName>
</protein>
<evidence type="ECO:0000313" key="3">
    <source>
        <dbReference type="Proteomes" id="UP001145742"/>
    </source>
</evidence>
<feature type="compositionally biased region" description="Basic and acidic residues" evidence="1">
    <location>
        <begin position="1"/>
        <end position="38"/>
    </location>
</feature>
<accession>A0ABQ9DEW4</accession>
<reference evidence="2" key="1">
    <citation type="submission" date="2019-10" db="EMBL/GenBank/DDBJ databases">
        <authorList>
            <person name="Soares A.E.R."/>
            <person name="Aleixo A."/>
            <person name="Schneider P."/>
            <person name="Miyaki C.Y."/>
            <person name="Schneider M.P."/>
            <person name="Mello C."/>
            <person name="Vasconcelos A.T.R."/>
        </authorList>
    </citation>
    <scope>NUCLEOTIDE SEQUENCE</scope>
    <source>
        <tissue evidence="2">Muscle</tissue>
    </source>
</reference>
<sequence>MDSIKVFKDRKDQRVRDKESNPIKVVKDGKDQREKESADGPNKGVQGWEGSEGEGQGIRSLGEEATPGVSRTRDWDSLE</sequence>
<proteinExistence type="predicted"/>
<name>A0ABQ9DEW4_9PASS</name>
<evidence type="ECO:0000313" key="2">
    <source>
        <dbReference type="EMBL" id="KAJ7420286.1"/>
    </source>
</evidence>
<gene>
    <name evidence="2" type="ORF">WISP_49257</name>
</gene>
<keyword evidence="3" id="KW-1185">Reference proteome</keyword>
<dbReference type="Proteomes" id="UP001145742">
    <property type="component" value="Unassembled WGS sequence"/>
</dbReference>